<dbReference type="PIRSF" id="PIRSF007028">
    <property type="entry name" value="UCP007028"/>
    <property type="match status" value="1"/>
</dbReference>
<reference evidence="2" key="1">
    <citation type="journal article" date="2019" name="Int. J. Syst. Evol. Microbiol.">
        <title>The Global Catalogue of Microorganisms (GCM) 10K type strain sequencing project: providing services to taxonomists for standard genome sequencing and annotation.</title>
        <authorList>
            <consortium name="The Broad Institute Genomics Platform"/>
            <consortium name="The Broad Institute Genome Sequencing Center for Infectious Disease"/>
            <person name="Wu L."/>
            <person name="Ma J."/>
        </authorList>
    </citation>
    <scope>NUCLEOTIDE SEQUENCE [LARGE SCALE GENOMIC DNA]</scope>
    <source>
        <strain evidence="2">CGMCC 1.10106</strain>
    </source>
</reference>
<dbReference type="InterPro" id="IPR009874">
    <property type="entry name" value="DUF1428"/>
</dbReference>
<comment type="caution">
    <text evidence="1">The sequence shown here is derived from an EMBL/GenBank/DDBJ whole genome shotgun (WGS) entry which is preliminary data.</text>
</comment>
<dbReference type="Proteomes" id="UP000618591">
    <property type="component" value="Unassembled WGS sequence"/>
</dbReference>
<evidence type="ECO:0000313" key="1">
    <source>
        <dbReference type="EMBL" id="GGA55405.1"/>
    </source>
</evidence>
<dbReference type="SUPFAM" id="SSF54909">
    <property type="entry name" value="Dimeric alpha+beta barrel"/>
    <property type="match status" value="1"/>
</dbReference>
<sequence length="116" mass="12909">MYIDGFAIPVPSDKKQAFIDHARIVDAMFLELGATRIVEGWGDDVPAGTVTDFARAVAATGDETVAFSWIEWPDKATRDAAFEKMRDDPRMRDTPVPFDGKRMIFGGFDPVVILEK</sequence>
<name>A0ABQ1H1A5_9SPHN</name>
<proteinExistence type="predicted"/>
<organism evidence="1 2">
    <name type="scientific">Sphingomonas psychrolutea</name>
    <dbReference type="NCBI Taxonomy" id="1259676"/>
    <lineage>
        <taxon>Bacteria</taxon>
        <taxon>Pseudomonadati</taxon>
        <taxon>Pseudomonadota</taxon>
        <taxon>Alphaproteobacteria</taxon>
        <taxon>Sphingomonadales</taxon>
        <taxon>Sphingomonadaceae</taxon>
        <taxon>Sphingomonas</taxon>
    </lineage>
</organism>
<dbReference type="InterPro" id="IPR011008">
    <property type="entry name" value="Dimeric_a/b-barrel"/>
</dbReference>
<protein>
    <recommendedName>
        <fullName evidence="3">DUF1428 domain-containing protein</fullName>
    </recommendedName>
</protein>
<evidence type="ECO:0008006" key="3">
    <source>
        <dbReference type="Google" id="ProtNLM"/>
    </source>
</evidence>
<gene>
    <name evidence="1" type="ORF">GCM10011395_27250</name>
</gene>
<accession>A0ABQ1H1A5</accession>
<dbReference type="Gene3D" id="3.30.70.100">
    <property type="match status" value="1"/>
</dbReference>
<dbReference type="Pfam" id="PF07237">
    <property type="entry name" value="DUF1428"/>
    <property type="match status" value="1"/>
</dbReference>
<dbReference type="EMBL" id="BMDW01000018">
    <property type="protein sequence ID" value="GGA55405.1"/>
    <property type="molecule type" value="Genomic_DNA"/>
</dbReference>
<dbReference type="RefSeq" id="WP_188448396.1">
    <property type="nucleotide sequence ID" value="NZ_BMDW01000018.1"/>
</dbReference>
<evidence type="ECO:0000313" key="2">
    <source>
        <dbReference type="Proteomes" id="UP000618591"/>
    </source>
</evidence>
<keyword evidence="2" id="KW-1185">Reference proteome</keyword>